<evidence type="ECO:0008006" key="3">
    <source>
        <dbReference type="Google" id="ProtNLM"/>
    </source>
</evidence>
<evidence type="ECO:0000313" key="2">
    <source>
        <dbReference type="Proteomes" id="UP000304900"/>
    </source>
</evidence>
<dbReference type="RefSeq" id="WP_137340869.1">
    <property type="nucleotide sequence ID" value="NZ_BSQH01000003.1"/>
</dbReference>
<organism evidence="1 2">
    <name type="scientific">Dyadobacter frigoris</name>
    <dbReference type="NCBI Taxonomy" id="2576211"/>
    <lineage>
        <taxon>Bacteria</taxon>
        <taxon>Pseudomonadati</taxon>
        <taxon>Bacteroidota</taxon>
        <taxon>Cytophagia</taxon>
        <taxon>Cytophagales</taxon>
        <taxon>Spirosomataceae</taxon>
        <taxon>Dyadobacter</taxon>
    </lineage>
</organism>
<comment type="caution">
    <text evidence="1">The sequence shown here is derived from an EMBL/GenBank/DDBJ whole genome shotgun (WGS) entry which is preliminary data.</text>
</comment>
<sequence length="140" mass="15575">MRKIYYIFLAGILLGACQKSSVDKKEEGLIRYKETVPINDVPSASLTFFEVTDTRCPGINCLVAGFVFIDISLDGATMDGKITNHIKICAGCEVGMPDTLDYKFAGQEYRFILKSVLPLVRPQGEIKKTDYAISLDIKKK</sequence>
<gene>
    <name evidence="1" type="ORF">FDK13_15295</name>
</gene>
<dbReference type="Proteomes" id="UP000304900">
    <property type="component" value="Unassembled WGS sequence"/>
</dbReference>
<proteinExistence type="predicted"/>
<dbReference type="PROSITE" id="PS51257">
    <property type="entry name" value="PROKAR_LIPOPROTEIN"/>
    <property type="match status" value="1"/>
</dbReference>
<dbReference type="AlphaFoldDB" id="A0A4U6DBL0"/>
<dbReference type="OrthoDB" id="163809at2"/>
<reference evidence="1 2" key="1">
    <citation type="submission" date="2019-05" db="EMBL/GenBank/DDBJ databases">
        <title>Dyadobacter AR-3-8 sp. nov., isolated from arctic soil.</title>
        <authorList>
            <person name="Chaudhary D.K."/>
        </authorList>
    </citation>
    <scope>NUCLEOTIDE SEQUENCE [LARGE SCALE GENOMIC DNA]</scope>
    <source>
        <strain evidence="1 2">AR-3-8</strain>
    </source>
</reference>
<dbReference type="EMBL" id="SZVO01000006">
    <property type="protein sequence ID" value="TKT91724.1"/>
    <property type="molecule type" value="Genomic_DNA"/>
</dbReference>
<keyword evidence="2" id="KW-1185">Reference proteome</keyword>
<protein>
    <recommendedName>
        <fullName evidence="3">Lipoprotein</fullName>
    </recommendedName>
</protein>
<name>A0A4U6DBL0_9BACT</name>
<accession>A0A4U6DBL0</accession>
<evidence type="ECO:0000313" key="1">
    <source>
        <dbReference type="EMBL" id="TKT91724.1"/>
    </source>
</evidence>